<proteinExistence type="predicted"/>
<organism evidence="1 2">
    <name type="scientific">Diploptera punctata</name>
    <name type="common">Pacific beetle cockroach</name>
    <dbReference type="NCBI Taxonomy" id="6984"/>
    <lineage>
        <taxon>Eukaryota</taxon>
        <taxon>Metazoa</taxon>
        <taxon>Ecdysozoa</taxon>
        <taxon>Arthropoda</taxon>
        <taxon>Hexapoda</taxon>
        <taxon>Insecta</taxon>
        <taxon>Pterygota</taxon>
        <taxon>Neoptera</taxon>
        <taxon>Polyneoptera</taxon>
        <taxon>Dictyoptera</taxon>
        <taxon>Blattodea</taxon>
        <taxon>Blaberoidea</taxon>
        <taxon>Blaberidae</taxon>
        <taxon>Diplopterinae</taxon>
        <taxon>Diploptera</taxon>
    </lineage>
</organism>
<reference evidence="1" key="2">
    <citation type="submission" date="2023-05" db="EMBL/GenBank/DDBJ databases">
        <authorList>
            <person name="Fouks B."/>
        </authorList>
    </citation>
    <scope>NUCLEOTIDE SEQUENCE</scope>
    <source>
        <strain evidence="1">Stay&amp;Tobe</strain>
        <tissue evidence="1">Testes</tissue>
    </source>
</reference>
<feature type="non-terminal residue" evidence="1">
    <location>
        <position position="62"/>
    </location>
</feature>
<name>A0AAD8ERY1_DIPPU</name>
<dbReference type="Proteomes" id="UP001233999">
    <property type="component" value="Unassembled WGS sequence"/>
</dbReference>
<gene>
    <name evidence="1" type="ORF">L9F63_000902</name>
</gene>
<keyword evidence="2" id="KW-1185">Reference proteome</keyword>
<dbReference type="AlphaFoldDB" id="A0AAD8ERY1"/>
<evidence type="ECO:0000313" key="1">
    <source>
        <dbReference type="EMBL" id="KAJ9600955.1"/>
    </source>
</evidence>
<sequence>TNSLWYLFSQLSIHDVQRIEYDTVWSCYQTCHLISPNSATRRYPRSYKHNVYIFVLFVVSRS</sequence>
<evidence type="ECO:0000313" key="2">
    <source>
        <dbReference type="Proteomes" id="UP001233999"/>
    </source>
</evidence>
<accession>A0AAD8ERY1</accession>
<protein>
    <submittedName>
        <fullName evidence="1">Uncharacterized protein</fullName>
    </submittedName>
</protein>
<dbReference type="EMBL" id="JASPKZ010000040">
    <property type="protein sequence ID" value="KAJ9600955.1"/>
    <property type="molecule type" value="Genomic_DNA"/>
</dbReference>
<comment type="caution">
    <text evidence="1">The sequence shown here is derived from an EMBL/GenBank/DDBJ whole genome shotgun (WGS) entry which is preliminary data.</text>
</comment>
<reference evidence="1" key="1">
    <citation type="journal article" date="2023" name="IScience">
        <title>Live-bearing cockroach genome reveals convergent evolutionary mechanisms linked to viviparity in insects and beyond.</title>
        <authorList>
            <person name="Fouks B."/>
            <person name="Harrison M.C."/>
            <person name="Mikhailova A.A."/>
            <person name="Marchal E."/>
            <person name="English S."/>
            <person name="Carruthers M."/>
            <person name="Jennings E.C."/>
            <person name="Chiamaka E.L."/>
            <person name="Frigard R.A."/>
            <person name="Pippel M."/>
            <person name="Attardo G.M."/>
            <person name="Benoit J.B."/>
            <person name="Bornberg-Bauer E."/>
            <person name="Tobe S.S."/>
        </authorList>
    </citation>
    <scope>NUCLEOTIDE SEQUENCE</scope>
    <source>
        <strain evidence="1">Stay&amp;Tobe</strain>
    </source>
</reference>
<feature type="non-terminal residue" evidence="1">
    <location>
        <position position="1"/>
    </location>
</feature>